<dbReference type="GO" id="GO:0003676">
    <property type="term" value="F:nucleic acid binding"/>
    <property type="evidence" value="ECO:0007669"/>
    <property type="project" value="InterPro"/>
</dbReference>
<name>A0A5B6VI29_9ROSI</name>
<gene>
    <name evidence="1" type="ORF">EPI10_014700</name>
</gene>
<protein>
    <submittedName>
        <fullName evidence="1">Receptor-like protein 12</fullName>
    </submittedName>
</protein>
<reference evidence="2" key="1">
    <citation type="journal article" date="2019" name="Plant Biotechnol. J.">
        <title>Genome sequencing of the Australian wild diploid species Gossypium australe highlights disease resistance and delayed gland morphogenesis.</title>
        <authorList>
            <person name="Cai Y."/>
            <person name="Cai X."/>
            <person name="Wang Q."/>
            <person name="Wang P."/>
            <person name="Zhang Y."/>
            <person name="Cai C."/>
            <person name="Xu Y."/>
            <person name="Wang K."/>
            <person name="Zhou Z."/>
            <person name="Wang C."/>
            <person name="Geng S."/>
            <person name="Li B."/>
            <person name="Dong Q."/>
            <person name="Hou Y."/>
            <person name="Wang H."/>
            <person name="Ai P."/>
            <person name="Liu Z."/>
            <person name="Yi F."/>
            <person name="Sun M."/>
            <person name="An G."/>
            <person name="Cheng J."/>
            <person name="Zhang Y."/>
            <person name="Shi Q."/>
            <person name="Xie Y."/>
            <person name="Shi X."/>
            <person name="Chang Y."/>
            <person name="Huang F."/>
            <person name="Chen Y."/>
            <person name="Hong S."/>
            <person name="Mi L."/>
            <person name="Sun Q."/>
            <person name="Zhang L."/>
            <person name="Zhou B."/>
            <person name="Peng R."/>
            <person name="Zhang X."/>
            <person name="Liu F."/>
        </authorList>
    </citation>
    <scope>NUCLEOTIDE SEQUENCE [LARGE SCALE GENOMIC DNA]</scope>
    <source>
        <strain evidence="2">cv. PA1801</strain>
    </source>
</reference>
<evidence type="ECO:0000313" key="2">
    <source>
        <dbReference type="Proteomes" id="UP000325315"/>
    </source>
</evidence>
<comment type="caution">
    <text evidence="1">The sequence shown here is derived from an EMBL/GenBank/DDBJ whole genome shotgun (WGS) entry which is preliminary data.</text>
</comment>
<sequence>MNGAVEAANKNIKKIMGKMIETYKYWHEKLPYAYGTLVRTSTGATPFSLVYGMDAVLPIEVEIPSLRVLSELKLDEAELIQSRYDQLNLIEEKRLKAIRHDQAHEIDSTGLEQIENGESCLPKVAMEQIKATNLISLKLQRSRLKTVNLVSLKLQWNRFKLQVTNHIPLKSRWDGLNYESQLPGVIVEQIEDSKFHFSEVAVEKIKATSHKYYTSNVAVGRINSTKTKPYLPEVAVEQTEDSKSYLPKVAVEQIEATSPISWKWIEALVPIPLKMLWDGMNLLEEERHQTIRDSARQDKIGPFKVFALFPLYDNKQRRAATKPNFSKG</sequence>
<dbReference type="OrthoDB" id="1739513at2759"/>
<dbReference type="PANTHER" id="PTHR48475">
    <property type="entry name" value="RIBONUCLEASE H"/>
    <property type="match status" value="1"/>
</dbReference>
<dbReference type="InterPro" id="IPR036397">
    <property type="entry name" value="RNaseH_sf"/>
</dbReference>
<accession>A0A5B6VI29</accession>
<keyword evidence="1" id="KW-0675">Receptor</keyword>
<organism evidence="1 2">
    <name type="scientific">Gossypium australe</name>
    <dbReference type="NCBI Taxonomy" id="47621"/>
    <lineage>
        <taxon>Eukaryota</taxon>
        <taxon>Viridiplantae</taxon>
        <taxon>Streptophyta</taxon>
        <taxon>Embryophyta</taxon>
        <taxon>Tracheophyta</taxon>
        <taxon>Spermatophyta</taxon>
        <taxon>Magnoliopsida</taxon>
        <taxon>eudicotyledons</taxon>
        <taxon>Gunneridae</taxon>
        <taxon>Pentapetalae</taxon>
        <taxon>rosids</taxon>
        <taxon>malvids</taxon>
        <taxon>Malvales</taxon>
        <taxon>Malvaceae</taxon>
        <taxon>Malvoideae</taxon>
        <taxon>Gossypium</taxon>
    </lineage>
</organism>
<evidence type="ECO:0000313" key="1">
    <source>
        <dbReference type="EMBL" id="KAA3468852.1"/>
    </source>
</evidence>
<dbReference type="AlphaFoldDB" id="A0A5B6VI29"/>
<proteinExistence type="predicted"/>
<dbReference type="SUPFAM" id="SSF53098">
    <property type="entry name" value="Ribonuclease H-like"/>
    <property type="match status" value="1"/>
</dbReference>
<dbReference type="Proteomes" id="UP000325315">
    <property type="component" value="Unassembled WGS sequence"/>
</dbReference>
<dbReference type="InterPro" id="IPR012337">
    <property type="entry name" value="RNaseH-like_sf"/>
</dbReference>
<dbReference type="PANTHER" id="PTHR48475:SF1">
    <property type="entry name" value="RNASE H TYPE-1 DOMAIN-CONTAINING PROTEIN"/>
    <property type="match status" value="1"/>
</dbReference>
<dbReference type="EMBL" id="SMMG02000006">
    <property type="protein sequence ID" value="KAA3468852.1"/>
    <property type="molecule type" value="Genomic_DNA"/>
</dbReference>
<keyword evidence="2" id="KW-1185">Reference proteome</keyword>
<dbReference type="Gene3D" id="3.30.420.10">
    <property type="entry name" value="Ribonuclease H-like superfamily/Ribonuclease H"/>
    <property type="match status" value="1"/>
</dbReference>